<evidence type="ECO:0000256" key="1">
    <source>
        <dbReference type="SAM" id="MobiDB-lite"/>
    </source>
</evidence>
<accession>A0ABP0SIH3</accession>
<organism evidence="2 3">
    <name type="scientific">Durusdinium trenchii</name>
    <dbReference type="NCBI Taxonomy" id="1381693"/>
    <lineage>
        <taxon>Eukaryota</taxon>
        <taxon>Sar</taxon>
        <taxon>Alveolata</taxon>
        <taxon>Dinophyceae</taxon>
        <taxon>Suessiales</taxon>
        <taxon>Symbiodiniaceae</taxon>
        <taxon>Durusdinium</taxon>
    </lineage>
</organism>
<feature type="compositionally biased region" description="Basic and acidic residues" evidence="1">
    <location>
        <begin position="114"/>
        <end position="129"/>
    </location>
</feature>
<evidence type="ECO:0008006" key="4">
    <source>
        <dbReference type="Google" id="ProtNLM"/>
    </source>
</evidence>
<name>A0ABP0SIH3_9DINO</name>
<dbReference type="InterPro" id="IPR042201">
    <property type="entry name" value="FH2_Formin_sf"/>
</dbReference>
<comment type="caution">
    <text evidence="2">The sequence shown here is derived from an EMBL/GenBank/DDBJ whole genome shotgun (WGS) entry which is preliminary data.</text>
</comment>
<feature type="compositionally biased region" description="Basic and acidic residues" evidence="1">
    <location>
        <begin position="153"/>
        <end position="178"/>
    </location>
</feature>
<dbReference type="EMBL" id="CAXAMN010027694">
    <property type="protein sequence ID" value="CAK9112193.1"/>
    <property type="molecule type" value="Genomic_DNA"/>
</dbReference>
<feature type="compositionally biased region" description="Polar residues" evidence="1">
    <location>
        <begin position="434"/>
        <end position="456"/>
    </location>
</feature>
<dbReference type="Gene3D" id="1.20.58.2220">
    <property type="entry name" value="Formin, FH2 domain"/>
    <property type="match status" value="1"/>
</dbReference>
<keyword evidence="3" id="KW-1185">Reference proteome</keyword>
<feature type="region of interest" description="Disordered" evidence="1">
    <location>
        <begin position="486"/>
        <end position="510"/>
    </location>
</feature>
<sequence>MMASFVQDLAVQVGQVGKHLAKHPTAEAPCIRPQRLQEFVTEADVRVQHLQKCLEEIDEATESLRQWFAEPPSSSLHDMLKALAALRQLLPAPKPSETLSPAPDYRLSTTRKRRLEEKKKAREQRKAQEDANTAVTMEIPSEGQAQGEPEEPEVPKNDAGDQAREMPKGEAEDAKEAAEGSLLPIPNSIQSEACQVEPPSGVLAQILSFSKGTIWISWLFDWSDVRRGFASGADHMCAFEVVHFGESEELNSRPSSRWRCPTAPLKMDVPLGCHYVFGVRAILLKGDQLHDSEMLWASPISSPVMLDLRYSTSSIGNVSTSLPVGSVGSRLISPPMEEKSPQGTPRRGRVASSMGDFISSLQSGGSPTTRRLSLRPPSGRSGTPKEEDEASGKSTLESCQASLEKGSFVEMEVEKSQHQELTLPVGRGADAVDESQSPSSVPIPSKQSDESCSAETPLSVGDLDEFDDESLLRLVQAFTYLETRRSRTTEAGVCGTPSSSDAKDAPEPPKAQEVDVAKTLPAKEPAAEVKPSQAHKAAFRVPRATSVFDDLGTLESMADVLSNVEAVNRDTNLESPSSGCQLEAQGTSEILDGAEVLAEIERKFVQQRKTCEACNGTGYVGLFGATGFGFFQTKCSSCSK</sequence>
<gene>
    <name evidence="2" type="ORF">CCMP2556_LOCUS52029</name>
</gene>
<feature type="region of interest" description="Disordered" evidence="1">
    <location>
        <begin position="326"/>
        <end position="399"/>
    </location>
</feature>
<feature type="compositionally biased region" description="Low complexity" evidence="1">
    <location>
        <begin position="370"/>
        <end position="382"/>
    </location>
</feature>
<evidence type="ECO:0000313" key="2">
    <source>
        <dbReference type="EMBL" id="CAK9112193.1"/>
    </source>
</evidence>
<feature type="compositionally biased region" description="Polar residues" evidence="1">
    <location>
        <begin position="359"/>
        <end position="369"/>
    </location>
</feature>
<feature type="compositionally biased region" description="Basic and acidic residues" evidence="1">
    <location>
        <begin position="501"/>
        <end position="510"/>
    </location>
</feature>
<reference evidence="2 3" key="1">
    <citation type="submission" date="2024-02" db="EMBL/GenBank/DDBJ databases">
        <authorList>
            <person name="Chen Y."/>
            <person name="Shah S."/>
            <person name="Dougan E. K."/>
            <person name="Thang M."/>
            <person name="Chan C."/>
        </authorList>
    </citation>
    <scope>NUCLEOTIDE SEQUENCE [LARGE SCALE GENOMIC DNA]</scope>
</reference>
<feature type="region of interest" description="Disordered" evidence="1">
    <location>
        <begin position="429"/>
        <end position="461"/>
    </location>
</feature>
<feature type="region of interest" description="Disordered" evidence="1">
    <location>
        <begin position="93"/>
        <end position="178"/>
    </location>
</feature>
<protein>
    <recommendedName>
        <fullName evidence="4">Fibronectin type-III domain-containing protein</fullName>
    </recommendedName>
</protein>
<proteinExistence type="predicted"/>
<evidence type="ECO:0000313" key="3">
    <source>
        <dbReference type="Proteomes" id="UP001642484"/>
    </source>
</evidence>
<dbReference type="Proteomes" id="UP001642484">
    <property type="component" value="Unassembled WGS sequence"/>
</dbReference>